<dbReference type="GO" id="GO:0006886">
    <property type="term" value="P:intracellular protein transport"/>
    <property type="evidence" value="ECO:0007669"/>
    <property type="project" value="InterPro"/>
</dbReference>
<evidence type="ECO:0000256" key="2">
    <source>
        <dbReference type="ARBA" id="ARBA00022448"/>
    </source>
</evidence>
<name>A0A8C1ME22_CYPCA</name>
<dbReference type="AlphaFoldDB" id="A0A8C1ME22"/>
<keyword evidence="9 10" id="KW-0968">Cytoplasmic vesicle</keyword>
<keyword evidence="2 10" id="KW-0813">Transport</keyword>
<keyword evidence="8 10" id="KW-0472">Membrane</keyword>
<evidence type="ECO:0000313" key="13">
    <source>
        <dbReference type="Proteomes" id="UP000694427"/>
    </source>
</evidence>
<dbReference type="Pfam" id="PF04810">
    <property type="entry name" value="zf-Sec23_Sec24"/>
    <property type="match status" value="1"/>
</dbReference>
<evidence type="ECO:0000256" key="7">
    <source>
        <dbReference type="ARBA" id="ARBA00022927"/>
    </source>
</evidence>
<dbReference type="InterPro" id="IPR006895">
    <property type="entry name" value="Znf_Sec23_Sec24"/>
</dbReference>
<dbReference type="GO" id="GO:0090110">
    <property type="term" value="P:COPII-coated vesicle cargo loading"/>
    <property type="evidence" value="ECO:0007669"/>
    <property type="project" value="TreeGrafter"/>
</dbReference>
<accession>A0A8C1ME22</accession>
<keyword evidence="10" id="KW-0963">Cytoplasm</keyword>
<keyword evidence="6 10" id="KW-0931">ER-Golgi transport</keyword>
<evidence type="ECO:0000256" key="10">
    <source>
        <dbReference type="RuleBase" id="RU365030"/>
    </source>
</evidence>
<dbReference type="Gene3D" id="2.30.30.380">
    <property type="entry name" value="Zn-finger domain of Sec23/24"/>
    <property type="match status" value="1"/>
</dbReference>
<keyword evidence="7 10" id="KW-0653">Protein transport</keyword>
<protein>
    <recommendedName>
        <fullName evidence="10">Protein transport protein SEC23</fullName>
    </recommendedName>
</protein>
<dbReference type="GO" id="GO:0005096">
    <property type="term" value="F:GTPase activator activity"/>
    <property type="evidence" value="ECO:0007669"/>
    <property type="project" value="TreeGrafter"/>
</dbReference>
<feature type="domain" description="Zinc finger Sec23/Sec24-type" evidence="11">
    <location>
        <begin position="58"/>
        <end position="96"/>
    </location>
</feature>
<keyword evidence="5 10" id="KW-0862">Zinc</keyword>
<keyword evidence="4 10" id="KW-0256">Endoplasmic reticulum</keyword>
<dbReference type="Gene3D" id="2.60.40.1670">
    <property type="entry name" value="beta-sandwich domain of Sec23/24"/>
    <property type="match status" value="1"/>
</dbReference>
<reference evidence="12" key="2">
    <citation type="submission" date="2025-09" db="UniProtKB">
        <authorList>
            <consortium name="Ensembl"/>
        </authorList>
    </citation>
    <scope>IDENTIFICATION</scope>
</reference>
<dbReference type="SUPFAM" id="SSF82919">
    <property type="entry name" value="Zn-finger domain of Sec23/24"/>
    <property type="match status" value="1"/>
</dbReference>
<sequence>MATFQEFIQQNEDRDGVRFSWNVWPSSRLEATRMVVPVASLFTPLKERPDLPPIQYEPVLCSRATCRAVLNPLCQVDYRAKLWACNFCYQRNQVTSFLELPSTEDFSDRLVVVHFKH</sequence>
<dbReference type="FunFam" id="2.30.30.380:FF:000001">
    <property type="entry name" value="Protein transport protein SEC23"/>
    <property type="match status" value="1"/>
</dbReference>
<comment type="subcellular location">
    <subcellularLocation>
        <location evidence="10">Cytoplasmic vesicle</location>
        <location evidence="10">COPII-coated vesicle membrane</location>
        <topology evidence="10">Peripheral membrane protein</topology>
        <orientation evidence="10">Cytoplasmic side</orientation>
    </subcellularLocation>
    <subcellularLocation>
        <location evidence="1 10">Endoplasmic reticulum membrane</location>
        <topology evidence="1 10">Peripheral membrane protein</topology>
        <orientation evidence="1 10">Cytoplasmic side</orientation>
    </subcellularLocation>
    <subcellularLocation>
        <location evidence="10">Cytoplasm</location>
        <location evidence="10">Cytosol</location>
    </subcellularLocation>
</comment>
<evidence type="ECO:0000313" key="12">
    <source>
        <dbReference type="Ensembl" id="ENSCCRP00010076388.1"/>
    </source>
</evidence>
<dbReference type="PANTHER" id="PTHR11141:SF7">
    <property type="entry name" value="PROTEIN TRANSPORT PROTEIN SEC23A"/>
    <property type="match status" value="1"/>
</dbReference>
<dbReference type="PANTHER" id="PTHR11141">
    <property type="entry name" value="PROTEIN TRANSPORT PROTEIN SEC23"/>
    <property type="match status" value="1"/>
</dbReference>
<dbReference type="GO" id="GO:0005789">
    <property type="term" value="C:endoplasmic reticulum membrane"/>
    <property type="evidence" value="ECO:0007669"/>
    <property type="project" value="UniProtKB-SubCell"/>
</dbReference>
<keyword evidence="13" id="KW-1185">Reference proteome</keyword>
<dbReference type="InterPro" id="IPR036174">
    <property type="entry name" value="Znf_Sec23_Sec24_sf"/>
</dbReference>
<dbReference type="GO" id="GO:0005829">
    <property type="term" value="C:cytosol"/>
    <property type="evidence" value="ECO:0007669"/>
    <property type="project" value="UniProtKB-SubCell"/>
</dbReference>
<reference evidence="12" key="1">
    <citation type="submission" date="2025-08" db="UniProtKB">
        <authorList>
            <consortium name="Ensembl"/>
        </authorList>
    </citation>
    <scope>IDENTIFICATION</scope>
</reference>
<dbReference type="SUPFAM" id="SSF81995">
    <property type="entry name" value="beta-sandwich domain of Sec23/24"/>
    <property type="match status" value="1"/>
</dbReference>
<evidence type="ECO:0000256" key="9">
    <source>
        <dbReference type="ARBA" id="ARBA00023329"/>
    </source>
</evidence>
<comment type="similarity">
    <text evidence="10">Belongs to the SEC23/SEC24 family. SEC23 subfamily.</text>
</comment>
<dbReference type="GO" id="GO:0030127">
    <property type="term" value="C:COPII vesicle coat"/>
    <property type="evidence" value="ECO:0007669"/>
    <property type="project" value="InterPro"/>
</dbReference>
<dbReference type="GO" id="GO:0070971">
    <property type="term" value="C:endoplasmic reticulum exit site"/>
    <property type="evidence" value="ECO:0007669"/>
    <property type="project" value="TreeGrafter"/>
</dbReference>
<organism evidence="12 13">
    <name type="scientific">Cyprinus carpio</name>
    <name type="common">Common carp</name>
    <dbReference type="NCBI Taxonomy" id="7962"/>
    <lineage>
        <taxon>Eukaryota</taxon>
        <taxon>Metazoa</taxon>
        <taxon>Chordata</taxon>
        <taxon>Craniata</taxon>
        <taxon>Vertebrata</taxon>
        <taxon>Euteleostomi</taxon>
        <taxon>Actinopterygii</taxon>
        <taxon>Neopterygii</taxon>
        <taxon>Teleostei</taxon>
        <taxon>Ostariophysi</taxon>
        <taxon>Cypriniformes</taxon>
        <taxon>Cyprinidae</taxon>
        <taxon>Cyprininae</taxon>
        <taxon>Cyprinus</taxon>
    </lineage>
</organism>
<comment type="function">
    <text evidence="10">Component of the coat protein complex II (COPII) which promotes the formation of transport vesicles from the endoplasmic reticulum (ER). The coat has two main functions, the physical deformation of the endoplasmic reticulum membrane into vesicles and the selection of cargo molecules.</text>
</comment>
<keyword evidence="3 10" id="KW-0479">Metal-binding</keyword>
<evidence type="ECO:0000256" key="4">
    <source>
        <dbReference type="ARBA" id="ARBA00022824"/>
    </source>
</evidence>
<evidence type="ECO:0000256" key="8">
    <source>
        <dbReference type="ARBA" id="ARBA00023136"/>
    </source>
</evidence>
<proteinExistence type="inferred from homology"/>
<evidence type="ECO:0000256" key="6">
    <source>
        <dbReference type="ARBA" id="ARBA00022892"/>
    </source>
</evidence>
<evidence type="ECO:0000256" key="5">
    <source>
        <dbReference type="ARBA" id="ARBA00022833"/>
    </source>
</evidence>
<evidence type="ECO:0000259" key="11">
    <source>
        <dbReference type="Pfam" id="PF04810"/>
    </source>
</evidence>
<evidence type="ECO:0000256" key="3">
    <source>
        <dbReference type="ARBA" id="ARBA00022723"/>
    </source>
</evidence>
<dbReference type="Proteomes" id="UP000694427">
    <property type="component" value="Unplaced"/>
</dbReference>
<dbReference type="InterPro" id="IPR037364">
    <property type="entry name" value="Sec23"/>
</dbReference>
<evidence type="ECO:0000256" key="1">
    <source>
        <dbReference type="ARBA" id="ARBA00004397"/>
    </source>
</evidence>
<dbReference type="GO" id="GO:0008270">
    <property type="term" value="F:zinc ion binding"/>
    <property type="evidence" value="ECO:0007669"/>
    <property type="project" value="InterPro"/>
</dbReference>
<dbReference type="Ensembl" id="ENSCCRT00010084684.1">
    <property type="protein sequence ID" value="ENSCCRP00010076388.1"/>
    <property type="gene ID" value="ENSCCRG00010033329.1"/>
</dbReference>